<dbReference type="InterPro" id="IPR036265">
    <property type="entry name" value="HIT-like_sf"/>
</dbReference>
<dbReference type="Proteomes" id="UP000254512">
    <property type="component" value="Unassembled WGS sequence"/>
</dbReference>
<dbReference type="GeneID" id="58895135"/>
<organism evidence="3 4">
    <name type="scientific">Grimontia hollisae</name>
    <name type="common">Vibrio hollisae</name>
    <dbReference type="NCBI Taxonomy" id="673"/>
    <lineage>
        <taxon>Bacteria</taxon>
        <taxon>Pseudomonadati</taxon>
        <taxon>Pseudomonadota</taxon>
        <taxon>Gammaproteobacteria</taxon>
        <taxon>Vibrionales</taxon>
        <taxon>Vibrionaceae</taxon>
        <taxon>Grimontia</taxon>
    </lineage>
</organism>
<dbReference type="InterPro" id="IPR026026">
    <property type="entry name" value="HIT_Hint"/>
</dbReference>
<gene>
    <name evidence="3" type="ORF">NCTC11645_01372</name>
</gene>
<comment type="caution">
    <text evidence="1">Lacks conserved residue(s) required for the propagation of feature annotation.</text>
</comment>
<dbReference type="EMBL" id="UGHD01000002">
    <property type="protein sequence ID" value="STO56995.1"/>
    <property type="molecule type" value="Genomic_DNA"/>
</dbReference>
<dbReference type="AlphaFoldDB" id="A0A377HMN0"/>
<feature type="domain" description="HIT" evidence="2">
    <location>
        <begin position="2"/>
        <end position="104"/>
    </location>
</feature>
<dbReference type="Pfam" id="PF01230">
    <property type="entry name" value="HIT"/>
    <property type="match status" value="1"/>
</dbReference>
<dbReference type="SUPFAM" id="SSF54197">
    <property type="entry name" value="HIT-like"/>
    <property type="match status" value="1"/>
</dbReference>
<dbReference type="RefSeq" id="WP_005506302.1">
    <property type="nucleotide sequence ID" value="NZ_CP014056.2"/>
</dbReference>
<dbReference type="PIRSF" id="PIRSF000714">
    <property type="entry name" value="HIT"/>
    <property type="match status" value="1"/>
</dbReference>
<proteinExistence type="predicted"/>
<protein>
    <submittedName>
        <fullName evidence="3">HIT domain</fullName>
    </submittedName>
</protein>
<dbReference type="STRING" id="673.AL542_04395"/>
<dbReference type="InterPro" id="IPR011146">
    <property type="entry name" value="HIT-like"/>
</dbReference>
<name>A0A377HMN0_GRIHO</name>
<evidence type="ECO:0000313" key="3">
    <source>
        <dbReference type="EMBL" id="STO56995.1"/>
    </source>
</evidence>
<sequence length="143" mass="16127">MPFELHPRLDADTTWLGDLPLCRVLLSKEDIGPWLILVPRIKSISEIHHLSDAEQQQFIRESSAVSARLEMYASPDKLNIGALGNMVPQLHVHHIARYQTDAAWPGPVWGNTNGIQRHELAQNDAAEKWRKHLSDIEGFIPAA</sequence>
<evidence type="ECO:0000313" key="4">
    <source>
        <dbReference type="Proteomes" id="UP000254512"/>
    </source>
</evidence>
<evidence type="ECO:0000256" key="1">
    <source>
        <dbReference type="PROSITE-ProRule" id="PRU00464"/>
    </source>
</evidence>
<dbReference type="KEGG" id="gho:AL542_04395"/>
<reference evidence="3 4" key="1">
    <citation type="submission" date="2018-06" db="EMBL/GenBank/DDBJ databases">
        <authorList>
            <consortium name="Pathogen Informatics"/>
            <person name="Doyle S."/>
        </authorList>
    </citation>
    <scope>NUCLEOTIDE SEQUENCE [LARGE SCALE GENOMIC DNA]</scope>
    <source>
        <strain evidence="3 4">NCTC11645</strain>
    </source>
</reference>
<dbReference type="GO" id="GO:0003824">
    <property type="term" value="F:catalytic activity"/>
    <property type="evidence" value="ECO:0007669"/>
    <property type="project" value="InterPro"/>
</dbReference>
<evidence type="ECO:0000259" key="2">
    <source>
        <dbReference type="PROSITE" id="PS51084"/>
    </source>
</evidence>
<accession>A0A377HMN0</accession>
<dbReference type="Gene3D" id="3.30.428.10">
    <property type="entry name" value="HIT-like"/>
    <property type="match status" value="1"/>
</dbReference>
<dbReference type="PROSITE" id="PS51084">
    <property type="entry name" value="HIT_2"/>
    <property type="match status" value="1"/>
</dbReference>